<dbReference type="Proteomes" id="UP000689967">
    <property type="component" value="Unassembled WGS sequence"/>
</dbReference>
<dbReference type="InterPro" id="IPR030802">
    <property type="entry name" value="Permease_MalE"/>
</dbReference>
<proteinExistence type="predicted"/>
<keyword evidence="1" id="KW-0812">Transmembrane</keyword>
<evidence type="ECO:0000313" key="2">
    <source>
        <dbReference type="EMBL" id="MBU8543244.1"/>
    </source>
</evidence>
<dbReference type="Pfam" id="PF02405">
    <property type="entry name" value="MlaE"/>
    <property type="match status" value="1"/>
</dbReference>
<dbReference type="PANTHER" id="PTHR30188">
    <property type="entry name" value="ABC TRANSPORTER PERMEASE PROTEIN-RELATED"/>
    <property type="match status" value="1"/>
</dbReference>
<evidence type="ECO:0000256" key="1">
    <source>
        <dbReference type="SAM" id="Phobius"/>
    </source>
</evidence>
<comment type="caution">
    <text evidence="2">The sequence shown here is derived from an EMBL/GenBank/DDBJ whole genome shotgun (WGS) entry which is preliminary data.</text>
</comment>
<gene>
    <name evidence="2" type="ORF">JJQ90_05980</name>
</gene>
<feature type="transmembrane region" description="Helical" evidence="1">
    <location>
        <begin position="104"/>
        <end position="126"/>
    </location>
</feature>
<reference evidence="2 3" key="1">
    <citation type="submission" date="2021-01" db="EMBL/GenBank/DDBJ databases">
        <title>Roseomonas sp. nov, a bacterium isolated from an oil production mixture in Yumen Oilfield.</title>
        <authorList>
            <person name="Wu D."/>
        </authorList>
    </citation>
    <scope>NUCLEOTIDE SEQUENCE [LARGE SCALE GENOMIC DNA]</scope>
    <source>
        <strain evidence="2 3">ROY-5-3</strain>
    </source>
</reference>
<keyword evidence="1" id="KW-1133">Transmembrane helix</keyword>
<organism evidence="2 3">
    <name type="scientific">Falsiroseomonas oleicola</name>
    <dbReference type="NCBI Taxonomy" id="2801474"/>
    <lineage>
        <taxon>Bacteria</taxon>
        <taxon>Pseudomonadati</taxon>
        <taxon>Pseudomonadota</taxon>
        <taxon>Alphaproteobacteria</taxon>
        <taxon>Acetobacterales</taxon>
        <taxon>Roseomonadaceae</taxon>
        <taxon>Falsiroseomonas</taxon>
    </lineage>
</organism>
<protein>
    <submittedName>
        <fullName evidence="2">ABC transporter permease</fullName>
    </submittedName>
</protein>
<feature type="transmembrane region" description="Helical" evidence="1">
    <location>
        <begin position="69"/>
        <end position="92"/>
    </location>
</feature>
<keyword evidence="1" id="KW-0472">Membrane</keyword>
<keyword evidence="3" id="KW-1185">Reference proteome</keyword>
<feature type="transmembrane region" description="Helical" evidence="1">
    <location>
        <begin position="209"/>
        <end position="234"/>
    </location>
</feature>
<feature type="transmembrane region" description="Helical" evidence="1">
    <location>
        <begin position="29"/>
        <end position="48"/>
    </location>
</feature>
<dbReference type="EMBL" id="JAERQM010000001">
    <property type="protein sequence ID" value="MBU8543244.1"/>
    <property type="molecule type" value="Genomic_DNA"/>
</dbReference>
<name>A0ABS6H3K1_9PROT</name>
<sequence length="275" mass="28567">MAKARVTAQPRLLPVWLLLETLGGPTRRGFQLILAIAALALGVLLEGLRPSVWRRTLRTELRRSLHQAIAGGFGTVVITASLVGFGVVYQAIRWLSFAGQEDYTGGLLVIVLVREVTPVLVGLILLGRSGSVTVVECGAAKASGQLDVLEAQGIDPFALLVLPRAVAMAAAGFTLGVIFLAVSLASGYLTGVFFSLVQASPMEQLDNLLGAAAIPEFVLFAVKLVLIGALVALVSSITGLSSTPAESPSHLLPRAFVRGLLGILAISAGLSVAVV</sequence>
<dbReference type="RefSeq" id="WP_216873527.1">
    <property type="nucleotide sequence ID" value="NZ_JAERQM010000001.1"/>
</dbReference>
<evidence type="ECO:0000313" key="3">
    <source>
        <dbReference type="Proteomes" id="UP000689967"/>
    </source>
</evidence>
<accession>A0ABS6H3K1</accession>
<feature type="transmembrane region" description="Helical" evidence="1">
    <location>
        <begin position="165"/>
        <end position="189"/>
    </location>
</feature>
<feature type="transmembrane region" description="Helical" evidence="1">
    <location>
        <begin position="255"/>
        <end position="274"/>
    </location>
</feature>